<protein>
    <recommendedName>
        <fullName evidence="4">Xrn1 N-terminal domain-containing protein</fullName>
    </recommendedName>
</protein>
<gene>
    <name evidence="5" type="ORF">WJX75_003516</name>
</gene>
<evidence type="ECO:0000313" key="5">
    <source>
        <dbReference type="EMBL" id="KAK9918363.1"/>
    </source>
</evidence>
<feature type="compositionally biased region" description="Low complexity" evidence="3">
    <location>
        <begin position="713"/>
        <end position="732"/>
    </location>
</feature>
<proteinExistence type="inferred from homology"/>
<comment type="similarity">
    <text evidence="1">Belongs to the 5'-3' exonuclease family.</text>
</comment>
<name>A0ABR2Z2N6_9CHLO</name>
<dbReference type="PANTHER" id="PTHR12341">
    <property type="entry name" value="5'-&gt;3' EXORIBONUCLEASE"/>
    <property type="match status" value="1"/>
</dbReference>
<keyword evidence="2" id="KW-0175">Coiled coil</keyword>
<dbReference type="PANTHER" id="PTHR12341:SF7">
    <property type="entry name" value="5'-3' EXORIBONUCLEASE 1"/>
    <property type="match status" value="1"/>
</dbReference>
<dbReference type="InterPro" id="IPR004859">
    <property type="entry name" value="Xrn1_N"/>
</dbReference>
<sequence length="783" mass="85091">MGVKGFNTWFRKQFPGAYVGVKRHFDHLYIDMASYLHEELRKANDVDHFHKLLHARLDKTLRLVEPRKSVVFALDGPAPLAKLLTQRMRRKKEAQKEARSGPRLLSSLGLTPGTPLMAMIQESLTYYICRRLQTSAWQHLHFELSGATVKGEGEVKILSRLLRPWADVQPEDTHAVIANDSDVVLMALVTPARNVYVLAEPGRVARRGVPSPAHAGAAAAGKGGAAKGRQGRARVAAGARGLPMMMGFTCFSVAALQRLWLHKHSFLHGATPQETAENVARLQVDLVILAILSAGNDYLPALLGGRLQGSSLWESYLALKAKREWAHESLVTWQGGEVQLNVACFTALLKAWPRGSSRHRVTSDDDDVVLYKQPADPYRYLEGMEWLLKMYLEGECSDYRFTYDAYAPAASQLISSLRAASSPEPSSAESANGENNTDADEEGSVNGAPDASRPALQPVRSQAGRLPRISESTEALLPTVCAMALLPGGLTGPAYAPTALRHLMTDPDSPVADLYQDCPHCVSLSQDRSRCNLESTEARKVLDAAVKAHAAAEAAAAAHREGLEAAVAQAALEAASAALQEGQRRVQELKDQNRALEAAKEEHMRQQHPYAPFPVDRLAAAVEAVPLDSFPVVERDAAVFGPAYKFWFRRESDNRAASSAFTPPDSPFPTNAEEPSRLIEREQIPEELPVLVHSQAAINFADAEERAAPAVTQQPASEQSSSSERAAEQPPALHATTGMRHMRRKLTKGKSSQRSSSSGTGAKPAQGRWKAQTGVCASALAAS</sequence>
<evidence type="ECO:0000256" key="2">
    <source>
        <dbReference type="SAM" id="Coils"/>
    </source>
</evidence>
<dbReference type="InterPro" id="IPR027073">
    <property type="entry name" value="5_3_exoribonuclease"/>
</dbReference>
<organism evidence="5 6">
    <name type="scientific">Coccomyxa subellipsoidea</name>
    <dbReference type="NCBI Taxonomy" id="248742"/>
    <lineage>
        <taxon>Eukaryota</taxon>
        <taxon>Viridiplantae</taxon>
        <taxon>Chlorophyta</taxon>
        <taxon>core chlorophytes</taxon>
        <taxon>Trebouxiophyceae</taxon>
        <taxon>Trebouxiophyceae incertae sedis</taxon>
        <taxon>Coccomyxaceae</taxon>
        <taxon>Coccomyxa</taxon>
    </lineage>
</organism>
<keyword evidence="6" id="KW-1185">Reference proteome</keyword>
<feature type="coiled-coil region" evidence="2">
    <location>
        <begin position="572"/>
        <end position="606"/>
    </location>
</feature>
<dbReference type="EMBL" id="JALJOT010000001">
    <property type="protein sequence ID" value="KAK9918363.1"/>
    <property type="molecule type" value="Genomic_DNA"/>
</dbReference>
<evidence type="ECO:0000256" key="1">
    <source>
        <dbReference type="ARBA" id="ARBA00038299"/>
    </source>
</evidence>
<accession>A0ABR2Z2N6</accession>
<feature type="region of interest" description="Disordered" evidence="3">
    <location>
        <begin position="417"/>
        <end position="467"/>
    </location>
</feature>
<evidence type="ECO:0000259" key="4">
    <source>
        <dbReference type="Pfam" id="PF03159"/>
    </source>
</evidence>
<evidence type="ECO:0000313" key="6">
    <source>
        <dbReference type="Proteomes" id="UP001491310"/>
    </source>
</evidence>
<comment type="caution">
    <text evidence="5">The sequence shown here is derived from an EMBL/GenBank/DDBJ whole genome shotgun (WGS) entry which is preliminary data.</text>
</comment>
<feature type="domain" description="Xrn1 N-terminal" evidence="4">
    <location>
        <begin position="1"/>
        <end position="200"/>
    </location>
</feature>
<feature type="region of interest" description="Disordered" evidence="3">
    <location>
        <begin position="706"/>
        <end position="783"/>
    </location>
</feature>
<dbReference type="Proteomes" id="UP001491310">
    <property type="component" value="Unassembled WGS sequence"/>
</dbReference>
<feature type="compositionally biased region" description="Low complexity" evidence="3">
    <location>
        <begin position="419"/>
        <end position="431"/>
    </location>
</feature>
<dbReference type="Gene3D" id="3.40.50.12390">
    <property type="match status" value="2"/>
</dbReference>
<dbReference type="Pfam" id="PF03159">
    <property type="entry name" value="XRN_N"/>
    <property type="match status" value="1"/>
</dbReference>
<evidence type="ECO:0000256" key="3">
    <source>
        <dbReference type="SAM" id="MobiDB-lite"/>
    </source>
</evidence>
<reference evidence="5 6" key="1">
    <citation type="journal article" date="2024" name="Nat. Commun.">
        <title>Phylogenomics reveals the evolutionary origins of lichenization in chlorophyte algae.</title>
        <authorList>
            <person name="Puginier C."/>
            <person name="Libourel C."/>
            <person name="Otte J."/>
            <person name="Skaloud P."/>
            <person name="Haon M."/>
            <person name="Grisel S."/>
            <person name="Petersen M."/>
            <person name="Berrin J.G."/>
            <person name="Delaux P.M."/>
            <person name="Dal Grande F."/>
            <person name="Keller J."/>
        </authorList>
    </citation>
    <scope>NUCLEOTIDE SEQUENCE [LARGE SCALE GENOMIC DNA]</scope>
    <source>
        <strain evidence="5 6">SAG 216-7</strain>
    </source>
</reference>